<keyword evidence="5 7" id="KW-1133">Transmembrane helix</keyword>
<evidence type="ECO:0000259" key="9">
    <source>
        <dbReference type="PROSITE" id="PS50929"/>
    </source>
</evidence>
<organism evidence="10 11">
    <name type="scientific">Lujinxingia litoralis</name>
    <dbReference type="NCBI Taxonomy" id="2211119"/>
    <lineage>
        <taxon>Bacteria</taxon>
        <taxon>Deltaproteobacteria</taxon>
        <taxon>Bradymonadales</taxon>
        <taxon>Lujinxingiaceae</taxon>
        <taxon>Lujinxingia</taxon>
    </lineage>
</organism>
<dbReference type="GO" id="GO:0016887">
    <property type="term" value="F:ATP hydrolysis activity"/>
    <property type="evidence" value="ECO:0007669"/>
    <property type="project" value="InterPro"/>
</dbReference>
<evidence type="ECO:0000256" key="5">
    <source>
        <dbReference type="ARBA" id="ARBA00022989"/>
    </source>
</evidence>
<dbReference type="PANTHER" id="PTHR24221:SF654">
    <property type="entry name" value="ATP-BINDING CASSETTE SUB-FAMILY B MEMBER 6"/>
    <property type="match status" value="1"/>
</dbReference>
<dbReference type="GO" id="GO:0005886">
    <property type="term" value="C:plasma membrane"/>
    <property type="evidence" value="ECO:0007669"/>
    <property type="project" value="UniProtKB-SubCell"/>
</dbReference>
<keyword evidence="2 7" id="KW-0812">Transmembrane</keyword>
<dbReference type="SUPFAM" id="SSF52540">
    <property type="entry name" value="P-loop containing nucleoside triphosphate hydrolases"/>
    <property type="match status" value="1"/>
</dbReference>
<dbReference type="Gene3D" id="3.40.50.300">
    <property type="entry name" value="P-loop containing nucleotide triphosphate hydrolases"/>
    <property type="match status" value="1"/>
</dbReference>
<evidence type="ECO:0000256" key="2">
    <source>
        <dbReference type="ARBA" id="ARBA00022692"/>
    </source>
</evidence>
<keyword evidence="6 7" id="KW-0472">Membrane</keyword>
<dbReference type="InterPro" id="IPR039421">
    <property type="entry name" value="Type_1_exporter"/>
</dbReference>
<dbReference type="CDD" id="cd07346">
    <property type="entry name" value="ABC_6TM_exporters"/>
    <property type="match status" value="1"/>
</dbReference>
<evidence type="ECO:0008006" key="12">
    <source>
        <dbReference type="Google" id="ProtNLM"/>
    </source>
</evidence>
<dbReference type="InterPro" id="IPR003593">
    <property type="entry name" value="AAA+_ATPase"/>
</dbReference>
<dbReference type="Gene3D" id="1.20.1560.10">
    <property type="entry name" value="ABC transporter type 1, transmembrane domain"/>
    <property type="match status" value="1"/>
</dbReference>
<evidence type="ECO:0000313" key="10">
    <source>
        <dbReference type="EMBL" id="RAL25052.1"/>
    </source>
</evidence>
<evidence type="ECO:0000259" key="8">
    <source>
        <dbReference type="PROSITE" id="PS50893"/>
    </source>
</evidence>
<proteinExistence type="predicted"/>
<feature type="transmembrane region" description="Helical" evidence="7">
    <location>
        <begin position="125"/>
        <end position="148"/>
    </location>
</feature>
<dbReference type="RefSeq" id="WP_111728224.1">
    <property type="nucleotide sequence ID" value="NZ_QHKO01000001.1"/>
</dbReference>
<dbReference type="SUPFAM" id="SSF90123">
    <property type="entry name" value="ABC transporter transmembrane region"/>
    <property type="match status" value="1"/>
</dbReference>
<dbReference type="Pfam" id="PF00664">
    <property type="entry name" value="ABC_membrane"/>
    <property type="match status" value="1"/>
</dbReference>
<dbReference type="GO" id="GO:0005524">
    <property type="term" value="F:ATP binding"/>
    <property type="evidence" value="ECO:0007669"/>
    <property type="project" value="UniProtKB-KW"/>
</dbReference>
<reference evidence="10 11" key="1">
    <citation type="submission" date="2018-05" db="EMBL/GenBank/DDBJ databases">
        <title>Lujinxingia marina gen. nov. sp. nov., a new facultative anaerobic member of the class Deltaproteobacteria, and proposal of Lujinxingaceae fam. nov.</title>
        <authorList>
            <person name="Li C.-M."/>
        </authorList>
    </citation>
    <scope>NUCLEOTIDE SEQUENCE [LARGE SCALE GENOMIC DNA]</scope>
    <source>
        <strain evidence="10 11">B210</strain>
    </source>
</reference>
<evidence type="ECO:0000256" key="1">
    <source>
        <dbReference type="ARBA" id="ARBA00004651"/>
    </source>
</evidence>
<dbReference type="PROSITE" id="PS50929">
    <property type="entry name" value="ABC_TM1F"/>
    <property type="match status" value="1"/>
</dbReference>
<dbReference type="EMBL" id="QHKO01000001">
    <property type="protein sequence ID" value="RAL25052.1"/>
    <property type="molecule type" value="Genomic_DNA"/>
</dbReference>
<gene>
    <name evidence="10" type="ORF">DL240_02230</name>
</gene>
<comment type="caution">
    <text evidence="10">The sequence shown here is derived from an EMBL/GenBank/DDBJ whole genome shotgun (WGS) entry which is preliminary data.</text>
</comment>
<dbReference type="GO" id="GO:0140359">
    <property type="term" value="F:ABC-type transporter activity"/>
    <property type="evidence" value="ECO:0007669"/>
    <property type="project" value="InterPro"/>
</dbReference>
<feature type="transmembrane region" description="Helical" evidence="7">
    <location>
        <begin position="154"/>
        <end position="172"/>
    </location>
</feature>
<feature type="transmembrane region" description="Helical" evidence="7">
    <location>
        <begin position="50"/>
        <end position="68"/>
    </location>
</feature>
<sequence length="574" mass="61321">MPSALLRYFQPRRLVLAAAALVVAQLIGLATPYLIKLAIDEGIAGRDADLLWVIGLGGLVLYVLGALTRYAGQWLATRAAEDCWQRARDDVFGHVQSLSLSYLARQRTGDLVNRIYGDTYQIKQLAISALPALISLLVGVGGTGIIIWWLDPRLAFLAALPLPLGWLLLATFRNRVRPMSRLRLERLSALHSALHEGLGGIADIQALGAGKVFATRVRHAGTALKDAELELAHHRARLGPAVDLALSLVLLATLVIGGQFVINDTLSVGTLVVFYFYISRCLGPLRGVPGILYSWHGARAAAERVDALLAVDERVHPPEKARLPAPGAIGVEVEDLAFGYGTPPASGDEAPGQAPQVLEALSLSVAPGEAAAILGPSGAGKSTTGRLLLNLFEPRSGRVSLQGIDARQWPSKELRRRVGYVGQEIFLFDGSLHDNLLIGLSAAERDVAGAHLGDVLEVSGLAEMVASHPEGLELSVGERGAQLSGGQKKRVALARALLRHPDLVIIDQMATDLEESLNARIFQALRARGLTLIYLGHRVPAGLNPEHVFWMEGGRLSPGHPDPASSYASGATRP</sequence>
<dbReference type="Pfam" id="PF00005">
    <property type="entry name" value="ABC_tran"/>
    <property type="match status" value="1"/>
</dbReference>
<dbReference type="PANTHER" id="PTHR24221">
    <property type="entry name" value="ATP-BINDING CASSETTE SUB-FAMILY B"/>
    <property type="match status" value="1"/>
</dbReference>
<dbReference type="InterPro" id="IPR027417">
    <property type="entry name" value="P-loop_NTPase"/>
</dbReference>
<dbReference type="PROSITE" id="PS50893">
    <property type="entry name" value="ABC_TRANSPORTER_2"/>
    <property type="match status" value="1"/>
</dbReference>
<evidence type="ECO:0000256" key="4">
    <source>
        <dbReference type="ARBA" id="ARBA00022840"/>
    </source>
</evidence>
<dbReference type="InterPro" id="IPR003439">
    <property type="entry name" value="ABC_transporter-like_ATP-bd"/>
</dbReference>
<dbReference type="AlphaFoldDB" id="A0A328CAA9"/>
<keyword evidence="11" id="KW-1185">Reference proteome</keyword>
<dbReference type="OrthoDB" id="5480986at2"/>
<feature type="domain" description="ABC transporter" evidence="8">
    <location>
        <begin position="331"/>
        <end position="572"/>
    </location>
</feature>
<feature type="domain" description="ABC transmembrane type-1" evidence="9">
    <location>
        <begin position="15"/>
        <end position="297"/>
    </location>
</feature>
<feature type="transmembrane region" description="Helical" evidence="7">
    <location>
        <begin position="14"/>
        <end position="35"/>
    </location>
</feature>
<dbReference type="InterPro" id="IPR011527">
    <property type="entry name" value="ABC1_TM_dom"/>
</dbReference>
<evidence type="ECO:0000256" key="3">
    <source>
        <dbReference type="ARBA" id="ARBA00022741"/>
    </source>
</evidence>
<dbReference type="InterPro" id="IPR017871">
    <property type="entry name" value="ABC_transporter-like_CS"/>
</dbReference>
<dbReference type="SMART" id="SM00382">
    <property type="entry name" value="AAA"/>
    <property type="match status" value="1"/>
</dbReference>
<dbReference type="PROSITE" id="PS00211">
    <property type="entry name" value="ABC_TRANSPORTER_1"/>
    <property type="match status" value="1"/>
</dbReference>
<name>A0A328CAA9_9DELT</name>
<feature type="transmembrane region" description="Helical" evidence="7">
    <location>
        <begin position="241"/>
        <end position="262"/>
    </location>
</feature>
<dbReference type="Proteomes" id="UP000249169">
    <property type="component" value="Unassembled WGS sequence"/>
</dbReference>
<keyword evidence="3" id="KW-0547">Nucleotide-binding</keyword>
<accession>A0A328CAA9</accession>
<protein>
    <recommendedName>
        <fullName evidence="12">ABC transporter ATP-binding protein</fullName>
    </recommendedName>
</protein>
<keyword evidence="4" id="KW-0067">ATP-binding</keyword>
<evidence type="ECO:0000256" key="6">
    <source>
        <dbReference type="ARBA" id="ARBA00023136"/>
    </source>
</evidence>
<evidence type="ECO:0000313" key="11">
    <source>
        <dbReference type="Proteomes" id="UP000249169"/>
    </source>
</evidence>
<dbReference type="InterPro" id="IPR036640">
    <property type="entry name" value="ABC1_TM_sf"/>
</dbReference>
<comment type="subcellular location">
    <subcellularLocation>
        <location evidence="1">Cell membrane</location>
        <topology evidence="1">Multi-pass membrane protein</topology>
    </subcellularLocation>
</comment>
<evidence type="ECO:0000256" key="7">
    <source>
        <dbReference type="SAM" id="Phobius"/>
    </source>
</evidence>